<dbReference type="PANTHER" id="PTHR37979">
    <property type="entry name" value="PROTEIN HER-1"/>
    <property type="match status" value="1"/>
</dbReference>
<evidence type="ECO:0000313" key="2">
    <source>
        <dbReference type="Proteomes" id="UP000277928"/>
    </source>
</evidence>
<dbReference type="OrthoDB" id="5772135at2759"/>
<sequence length="122" mass="14268">MKLEARINVNRCIQKALHGEHQPMISLTDTVCCSVFADDDNDEKEHCLRECITVMQIPALRNDKKLKRIKGCRRMNPLYKCFNRCVQWLHNRNEIEAVDLKQQCSVKLRMLPGKVYIGPEIK</sequence>
<dbReference type="Proteomes" id="UP000277928">
    <property type="component" value="Unassembled WGS sequence"/>
</dbReference>
<dbReference type="SUPFAM" id="SSF110014">
    <property type="entry name" value="Her-1"/>
    <property type="match status" value="1"/>
</dbReference>
<keyword evidence="2" id="KW-1185">Reference proteome</keyword>
<organism evidence="1 2">
    <name type="scientific">Litomosoides sigmodontis</name>
    <name type="common">Filarial nematode worm</name>
    <dbReference type="NCBI Taxonomy" id="42156"/>
    <lineage>
        <taxon>Eukaryota</taxon>
        <taxon>Metazoa</taxon>
        <taxon>Ecdysozoa</taxon>
        <taxon>Nematoda</taxon>
        <taxon>Chromadorea</taxon>
        <taxon>Rhabditida</taxon>
        <taxon>Spirurina</taxon>
        <taxon>Spiruromorpha</taxon>
        <taxon>Filarioidea</taxon>
        <taxon>Onchocercidae</taxon>
        <taxon>Litomosoides</taxon>
    </lineage>
</organism>
<accession>A0A3P6SGQ9</accession>
<reference evidence="1 2" key="1">
    <citation type="submission" date="2018-08" db="EMBL/GenBank/DDBJ databases">
        <authorList>
            <person name="Laetsch R D."/>
            <person name="Stevens L."/>
            <person name="Kumar S."/>
            <person name="Blaxter L. M."/>
        </authorList>
    </citation>
    <scope>NUCLEOTIDE SEQUENCE [LARGE SCALE GENOMIC DNA]</scope>
</reference>
<dbReference type="Gene3D" id="1.10.150.370">
    <property type="entry name" value="Caenorhabditis elegans Her-1, C-terminal domain"/>
    <property type="match status" value="1"/>
</dbReference>
<dbReference type="AlphaFoldDB" id="A0A3P6SGQ9"/>
<proteinExistence type="predicted"/>
<dbReference type="InterPro" id="IPR043108">
    <property type="entry name" value="Her-1_C"/>
</dbReference>
<gene>
    <name evidence="1" type="ORF">NLS_LOCUS52</name>
</gene>
<name>A0A3P6SGQ9_LITSI</name>
<dbReference type="Pfam" id="PF09232">
    <property type="entry name" value="Caenor_Her-1"/>
    <property type="match status" value="1"/>
</dbReference>
<dbReference type="InterPro" id="IPR015313">
    <property type="entry name" value="Her-1"/>
</dbReference>
<evidence type="ECO:0000313" key="1">
    <source>
        <dbReference type="EMBL" id="VDK67150.1"/>
    </source>
</evidence>
<dbReference type="InterPro" id="IPR036341">
    <property type="entry name" value="Her-1_sf"/>
</dbReference>
<dbReference type="EMBL" id="UYRX01000001">
    <property type="protein sequence ID" value="VDK67150.1"/>
    <property type="molecule type" value="Genomic_DNA"/>
</dbReference>
<protein>
    <submittedName>
        <fullName evidence="1">Uncharacterized protein</fullName>
    </submittedName>
</protein>
<dbReference type="PANTHER" id="PTHR37979:SF1">
    <property type="entry name" value="PROTEIN HER-1"/>
    <property type="match status" value="1"/>
</dbReference>